<evidence type="ECO:0000313" key="2">
    <source>
        <dbReference type="Proteomes" id="UP000000719"/>
    </source>
</evidence>
<dbReference type="eggNOG" id="ENOG5033SST">
    <property type="taxonomic scope" value="Bacteria"/>
</dbReference>
<dbReference type="HOGENOM" id="CLU_979219_0_0_9"/>
<dbReference type="InterPro" id="IPR012337">
    <property type="entry name" value="RNaseH-like_sf"/>
</dbReference>
<organism evidence="1 2">
    <name type="scientific">Halothermothrix orenii (strain H 168 / OCM 544 / DSM 9562)</name>
    <dbReference type="NCBI Taxonomy" id="373903"/>
    <lineage>
        <taxon>Bacteria</taxon>
        <taxon>Bacillati</taxon>
        <taxon>Bacillota</taxon>
        <taxon>Clostridia</taxon>
        <taxon>Halanaerobiales</taxon>
        <taxon>Halothermotrichaceae</taxon>
        <taxon>Halothermothrix</taxon>
    </lineage>
</organism>
<reference evidence="1 2" key="1">
    <citation type="journal article" date="2009" name="PLoS ONE">
        <title>Genome analysis of the anaerobic thermohalophilic bacterium Halothermothrix orenii.</title>
        <authorList>
            <person name="Mavromatis K."/>
            <person name="Ivanova N."/>
            <person name="Anderson I."/>
            <person name="Lykidis A."/>
            <person name="Hooper S.D."/>
            <person name="Sun H."/>
            <person name="Kunin V."/>
            <person name="Lapidus A."/>
            <person name="Hugenholtz P."/>
            <person name="Patel B."/>
            <person name="Kyrpides N.C."/>
        </authorList>
    </citation>
    <scope>NUCLEOTIDE SEQUENCE [LARGE SCALE GENOMIC DNA]</scope>
    <source>
        <strain evidence="2">H 168 / OCM 544 / DSM 9562</strain>
    </source>
</reference>
<dbReference type="STRING" id="373903.Hore_21250"/>
<name>B8D018_HALOH</name>
<dbReference type="Gene3D" id="3.30.420.10">
    <property type="entry name" value="Ribonuclease H-like superfamily/Ribonuclease H"/>
    <property type="match status" value="1"/>
</dbReference>
<accession>B8D018</accession>
<dbReference type="AlphaFoldDB" id="B8D018"/>
<protein>
    <submittedName>
        <fullName evidence="1">Uncharacterized protein</fullName>
    </submittedName>
</protein>
<dbReference type="GO" id="GO:0003676">
    <property type="term" value="F:nucleic acid binding"/>
    <property type="evidence" value="ECO:0007669"/>
    <property type="project" value="InterPro"/>
</dbReference>
<dbReference type="KEGG" id="hor:Hore_21250"/>
<evidence type="ECO:0000313" key="1">
    <source>
        <dbReference type="EMBL" id="ACL70870.1"/>
    </source>
</evidence>
<dbReference type="Proteomes" id="UP000000719">
    <property type="component" value="Chromosome"/>
</dbReference>
<dbReference type="EMBL" id="CP001098">
    <property type="protein sequence ID" value="ACL70870.1"/>
    <property type="molecule type" value="Genomic_DNA"/>
</dbReference>
<proteinExistence type="predicted"/>
<dbReference type="InterPro" id="IPR036397">
    <property type="entry name" value="RNaseH_sf"/>
</dbReference>
<dbReference type="SUPFAM" id="SSF53098">
    <property type="entry name" value="Ribonuclease H-like"/>
    <property type="match status" value="1"/>
</dbReference>
<keyword evidence="2" id="KW-1185">Reference proteome</keyword>
<gene>
    <name evidence="1" type="ordered locus">Hore_21250</name>
</gene>
<sequence length="306" mass="34953">MTKQVFSVILLTVKVIFKIEGSYMKPYLVPEDLYQHKLAVILGRGKRLKKILQHYPTEKKFKQASIKEIASVLGIKNLECGIIKKLKKLDKTYDRLITFSSNKNWSKTPEAKKVMGIDTEYLKSNLDCIQYVTMEGFEVTSCGMIFTNNDLAHSVNPEEGIDYLREVIYDFEPEIIVGHNFNSDIKVMERAYGSPIPELYNFDDTMELMKRSNLANIIGGSSLNKAIKRVFKQDVIGLFSAYKDINLLVEYGIKDALFPLLIRYYTINGSLPAMSIGLKIQHLIKEKNREIINNDSFTINLEKVGG</sequence>